<protein>
    <submittedName>
        <fullName evidence="1">Uncharacterized protein</fullName>
    </submittedName>
</protein>
<dbReference type="AlphaFoldDB" id="A0A0D2LC45"/>
<organism evidence="1 2">
    <name type="scientific">Hypholoma sublateritium (strain FD-334 SS-4)</name>
    <dbReference type="NCBI Taxonomy" id="945553"/>
    <lineage>
        <taxon>Eukaryota</taxon>
        <taxon>Fungi</taxon>
        <taxon>Dikarya</taxon>
        <taxon>Basidiomycota</taxon>
        <taxon>Agaricomycotina</taxon>
        <taxon>Agaricomycetes</taxon>
        <taxon>Agaricomycetidae</taxon>
        <taxon>Agaricales</taxon>
        <taxon>Agaricineae</taxon>
        <taxon>Strophariaceae</taxon>
        <taxon>Hypholoma</taxon>
    </lineage>
</organism>
<proteinExistence type="predicted"/>
<gene>
    <name evidence="1" type="ORF">HYPSUDRAFT_38464</name>
</gene>
<keyword evidence="2" id="KW-1185">Reference proteome</keyword>
<dbReference type="Proteomes" id="UP000054270">
    <property type="component" value="Unassembled WGS sequence"/>
</dbReference>
<sequence length="120" mass="13305">MSHVAPSPPPSSFHRCRYASPTPPAFLNTSPHSLFSACRYNQACECSPYSCKRAEKAKRVSSILRELRRAPAHPVFGASPCFVAHTPSPFLSFPASTPRTRYSAMALSTYSEPVYNQYAY</sequence>
<reference evidence="2" key="1">
    <citation type="submission" date="2014-04" db="EMBL/GenBank/DDBJ databases">
        <title>Evolutionary Origins and Diversification of the Mycorrhizal Mutualists.</title>
        <authorList>
            <consortium name="DOE Joint Genome Institute"/>
            <consortium name="Mycorrhizal Genomics Consortium"/>
            <person name="Kohler A."/>
            <person name="Kuo A."/>
            <person name="Nagy L.G."/>
            <person name="Floudas D."/>
            <person name="Copeland A."/>
            <person name="Barry K.W."/>
            <person name="Cichocki N."/>
            <person name="Veneault-Fourrey C."/>
            <person name="LaButti K."/>
            <person name="Lindquist E.A."/>
            <person name="Lipzen A."/>
            <person name="Lundell T."/>
            <person name="Morin E."/>
            <person name="Murat C."/>
            <person name="Riley R."/>
            <person name="Ohm R."/>
            <person name="Sun H."/>
            <person name="Tunlid A."/>
            <person name="Henrissat B."/>
            <person name="Grigoriev I.V."/>
            <person name="Hibbett D.S."/>
            <person name="Martin F."/>
        </authorList>
    </citation>
    <scope>NUCLEOTIDE SEQUENCE [LARGE SCALE GENOMIC DNA]</scope>
    <source>
        <strain evidence="2">FD-334 SS-4</strain>
    </source>
</reference>
<evidence type="ECO:0000313" key="1">
    <source>
        <dbReference type="EMBL" id="KJA24802.1"/>
    </source>
</evidence>
<dbReference type="EMBL" id="KN817535">
    <property type="protein sequence ID" value="KJA24802.1"/>
    <property type="molecule type" value="Genomic_DNA"/>
</dbReference>
<evidence type="ECO:0000313" key="2">
    <source>
        <dbReference type="Proteomes" id="UP000054270"/>
    </source>
</evidence>
<accession>A0A0D2LC45</accession>
<name>A0A0D2LC45_HYPSF</name>